<comment type="caution">
    <text evidence="2">The sequence shown here is derived from an EMBL/GenBank/DDBJ whole genome shotgun (WGS) entry which is preliminary data.</text>
</comment>
<evidence type="ECO:0000313" key="2">
    <source>
        <dbReference type="EMBL" id="KAJ1084422.1"/>
    </source>
</evidence>
<feature type="region of interest" description="Disordered" evidence="1">
    <location>
        <begin position="1"/>
        <end position="28"/>
    </location>
</feature>
<reference evidence="2" key="1">
    <citation type="journal article" date="2022" name="bioRxiv">
        <title>Sequencing and chromosome-scale assembly of the giantPleurodeles waltlgenome.</title>
        <authorList>
            <person name="Brown T."/>
            <person name="Elewa A."/>
            <person name="Iarovenko S."/>
            <person name="Subramanian E."/>
            <person name="Araus A.J."/>
            <person name="Petzold A."/>
            <person name="Susuki M."/>
            <person name="Suzuki K.-i.T."/>
            <person name="Hayashi T."/>
            <person name="Toyoda A."/>
            <person name="Oliveira C."/>
            <person name="Osipova E."/>
            <person name="Leigh N.D."/>
            <person name="Simon A."/>
            <person name="Yun M.H."/>
        </authorList>
    </citation>
    <scope>NUCLEOTIDE SEQUENCE</scope>
    <source>
        <strain evidence="2">20211129_DDA</strain>
        <tissue evidence="2">Liver</tissue>
    </source>
</reference>
<feature type="region of interest" description="Disordered" evidence="1">
    <location>
        <begin position="56"/>
        <end position="93"/>
    </location>
</feature>
<dbReference type="Proteomes" id="UP001066276">
    <property type="component" value="Chromosome 12"/>
</dbReference>
<proteinExistence type="predicted"/>
<protein>
    <submittedName>
        <fullName evidence="2">Uncharacterized protein</fullName>
    </submittedName>
</protein>
<keyword evidence="3" id="KW-1185">Reference proteome</keyword>
<sequence length="161" mass="17791">MCRSTAHSASRTTRTSETQQIQAPGEALGGRLRHWGRAALELRQVRRGSARIPLWRNPGRVSTGKAPGKEFREPDSATTRFSSPSSTEGGKTSKVVGAVGARGTAKLSTDSTTMGLMFKIMASRINGASTNFMFKFEDPKFFKKIRLKIMRGLAESWYHIR</sequence>
<dbReference type="EMBL" id="JANPWB010000016">
    <property type="protein sequence ID" value="KAJ1084422.1"/>
    <property type="molecule type" value="Genomic_DNA"/>
</dbReference>
<evidence type="ECO:0000256" key="1">
    <source>
        <dbReference type="SAM" id="MobiDB-lite"/>
    </source>
</evidence>
<organism evidence="2 3">
    <name type="scientific">Pleurodeles waltl</name>
    <name type="common">Iberian ribbed newt</name>
    <dbReference type="NCBI Taxonomy" id="8319"/>
    <lineage>
        <taxon>Eukaryota</taxon>
        <taxon>Metazoa</taxon>
        <taxon>Chordata</taxon>
        <taxon>Craniata</taxon>
        <taxon>Vertebrata</taxon>
        <taxon>Euteleostomi</taxon>
        <taxon>Amphibia</taxon>
        <taxon>Batrachia</taxon>
        <taxon>Caudata</taxon>
        <taxon>Salamandroidea</taxon>
        <taxon>Salamandridae</taxon>
        <taxon>Pleurodelinae</taxon>
        <taxon>Pleurodeles</taxon>
    </lineage>
</organism>
<gene>
    <name evidence="2" type="ORF">NDU88_004570</name>
</gene>
<feature type="compositionally biased region" description="Polar residues" evidence="1">
    <location>
        <begin position="76"/>
        <end position="90"/>
    </location>
</feature>
<dbReference type="AlphaFoldDB" id="A0AAV7L1T4"/>
<name>A0AAV7L1T4_PLEWA</name>
<feature type="compositionally biased region" description="Low complexity" evidence="1">
    <location>
        <begin position="1"/>
        <end position="16"/>
    </location>
</feature>
<evidence type="ECO:0000313" key="3">
    <source>
        <dbReference type="Proteomes" id="UP001066276"/>
    </source>
</evidence>
<accession>A0AAV7L1T4</accession>